<evidence type="ECO:0000259" key="4">
    <source>
        <dbReference type="Pfam" id="PF02576"/>
    </source>
</evidence>
<dbReference type="SUPFAM" id="SSF74942">
    <property type="entry name" value="YhbC-like, C-terminal domain"/>
    <property type="match status" value="1"/>
</dbReference>
<dbReference type="CDD" id="cd01734">
    <property type="entry name" value="YlxS_C"/>
    <property type="match status" value="1"/>
</dbReference>
<keyword evidence="7" id="KW-1185">Reference proteome</keyword>
<comment type="function">
    <text evidence="3">Required for maturation of 30S ribosomal subunits.</text>
</comment>
<dbReference type="Proteomes" id="UP001596022">
    <property type="component" value="Unassembled WGS sequence"/>
</dbReference>
<dbReference type="InterPro" id="IPR035956">
    <property type="entry name" value="RimP_N_sf"/>
</dbReference>
<evidence type="ECO:0000256" key="2">
    <source>
        <dbReference type="ARBA" id="ARBA00022517"/>
    </source>
</evidence>
<protein>
    <recommendedName>
        <fullName evidence="3">Ribosome maturation factor RimP</fullName>
    </recommendedName>
</protein>
<organism evidence="6 7">
    <name type="scientific">Camelliibacillus cellulosilyticus</name>
    <dbReference type="NCBI Taxonomy" id="2174486"/>
    <lineage>
        <taxon>Bacteria</taxon>
        <taxon>Bacillati</taxon>
        <taxon>Bacillota</taxon>
        <taxon>Bacilli</taxon>
        <taxon>Bacillales</taxon>
        <taxon>Sporolactobacillaceae</taxon>
        <taxon>Camelliibacillus</taxon>
    </lineage>
</organism>
<keyword evidence="1 3" id="KW-0963">Cytoplasm</keyword>
<name>A0ABV9GL43_9BACL</name>
<evidence type="ECO:0000259" key="5">
    <source>
        <dbReference type="Pfam" id="PF17384"/>
    </source>
</evidence>
<dbReference type="Pfam" id="PF17384">
    <property type="entry name" value="DUF150_C"/>
    <property type="match status" value="1"/>
</dbReference>
<comment type="subcellular location">
    <subcellularLocation>
        <location evidence="3">Cytoplasm</location>
    </subcellularLocation>
</comment>
<dbReference type="Pfam" id="PF02576">
    <property type="entry name" value="RimP_N"/>
    <property type="match status" value="1"/>
</dbReference>
<accession>A0ABV9GL43</accession>
<evidence type="ECO:0000313" key="7">
    <source>
        <dbReference type="Proteomes" id="UP001596022"/>
    </source>
</evidence>
<dbReference type="NCBIfam" id="NF000928">
    <property type="entry name" value="PRK00092.1-2"/>
    <property type="match status" value="1"/>
</dbReference>
<dbReference type="InterPro" id="IPR036847">
    <property type="entry name" value="RimP_C_sf"/>
</dbReference>
<feature type="domain" description="Ribosome maturation factor RimP N-terminal" evidence="4">
    <location>
        <begin position="12"/>
        <end position="84"/>
    </location>
</feature>
<feature type="domain" description="Ribosome maturation factor RimP C-terminal" evidence="5">
    <location>
        <begin position="87"/>
        <end position="156"/>
    </location>
</feature>
<dbReference type="Gene3D" id="2.30.30.180">
    <property type="entry name" value="Ribosome maturation factor RimP, C-terminal domain"/>
    <property type="match status" value="1"/>
</dbReference>
<evidence type="ECO:0000256" key="3">
    <source>
        <dbReference type="HAMAP-Rule" id="MF_01077"/>
    </source>
</evidence>
<comment type="similarity">
    <text evidence="3">Belongs to the RimP family.</text>
</comment>
<evidence type="ECO:0000256" key="1">
    <source>
        <dbReference type="ARBA" id="ARBA00022490"/>
    </source>
</evidence>
<dbReference type="PANTHER" id="PTHR33867">
    <property type="entry name" value="RIBOSOME MATURATION FACTOR RIMP"/>
    <property type="match status" value="1"/>
</dbReference>
<evidence type="ECO:0000313" key="6">
    <source>
        <dbReference type="EMBL" id="MFC4617380.1"/>
    </source>
</evidence>
<reference evidence="7" key="1">
    <citation type="journal article" date="2019" name="Int. J. Syst. Evol. Microbiol.">
        <title>The Global Catalogue of Microorganisms (GCM) 10K type strain sequencing project: providing services to taxonomists for standard genome sequencing and annotation.</title>
        <authorList>
            <consortium name="The Broad Institute Genomics Platform"/>
            <consortium name="The Broad Institute Genome Sequencing Center for Infectious Disease"/>
            <person name="Wu L."/>
            <person name="Ma J."/>
        </authorList>
    </citation>
    <scope>NUCLEOTIDE SEQUENCE [LARGE SCALE GENOMIC DNA]</scope>
    <source>
        <strain evidence="7">CGMCC 1.16306</strain>
    </source>
</reference>
<dbReference type="SUPFAM" id="SSF75420">
    <property type="entry name" value="YhbC-like, N-terminal domain"/>
    <property type="match status" value="1"/>
</dbReference>
<dbReference type="InterPro" id="IPR028989">
    <property type="entry name" value="RimP_N"/>
</dbReference>
<comment type="caution">
    <text evidence="6">The sequence shown here is derived from an EMBL/GenBank/DDBJ whole genome shotgun (WGS) entry which is preliminary data.</text>
</comment>
<sequence length="156" mass="17356">MAGKVTEIATGLIEPILQDLNLELVDVQYVKEGKNWILRVFIDSPVGVDLDTCTRVSDSLSEALDENDPIKDPYFLEVSSPGAERPLKNLNDYKKAVGKHVRITTYEAIDGDKVFEGQLKLADDKRLTVSIKNKTKVKDIDIPLDKIASARLAIVF</sequence>
<proteinExistence type="inferred from homology"/>
<dbReference type="HAMAP" id="MF_01077">
    <property type="entry name" value="RimP"/>
    <property type="match status" value="1"/>
</dbReference>
<dbReference type="Gene3D" id="3.30.300.70">
    <property type="entry name" value="RimP-like superfamily, N-terminal"/>
    <property type="match status" value="1"/>
</dbReference>
<dbReference type="InterPro" id="IPR028998">
    <property type="entry name" value="RimP_C"/>
</dbReference>
<dbReference type="InterPro" id="IPR003728">
    <property type="entry name" value="Ribosome_maturation_RimP"/>
</dbReference>
<dbReference type="RefSeq" id="WP_376844427.1">
    <property type="nucleotide sequence ID" value="NZ_JBHSFW010000001.1"/>
</dbReference>
<gene>
    <name evidence="3 6" type="primary">rimP</name>
    <name evidence="6" type="ORF">ACFO4N_01395</name>
</gene>
<dbReference type="EMBL" id="JBHSFW010000001">
    <property type="protein sequence ID" value="MFC4617380.1"/>
    <property type="molecule type" value="Genomic_DNA"/>
</dbReference>
<keyword evidence="2 3" id="KW-0690">Ribosome biogenesis</keyword>
<dbReference type="PANTHER" id="PTHR33867:SF1">
    <property type="entry name" value="RIBOSOME MATURATION FACTOR RIMP"/>
    <property type="match status" value="1"/>
</dbReference>